<dbReference type="EMBL" id="JAAWVN010010391">
    <property type="protein sequence ID" value="MBN3291010.1"/>
    <property type="molecule type" value="Genomic_DNA"/>
</dbReference>
<dbReference type="SUPFAM" id="SSF82919">
    <property type="entry name" value="Zn-finger domain of Sec23/24"/>
    <property type="match status" value="1"/>
</dbReference>
<dbReference type="Gene3D" id="3.40.50.410">
    <property type="entry name" value="von Willebrand factor, type A domain"/>
    <property type="match status" value="1"/>
</dbReference>
<dbReference type="PROSITE" id="PS50234">
    <property type="entry name" value="VWFA"/>
    <property type="match status" value="1"/>
</dbReference>
<dbReference type="PANTHER" id="PTHR13803:SF43">
    <property type="entry name" value="CIRCULARLY PERMUTATED RAS PROTEIN 1-LIKE"/>
    <property type="match status" value="1"/>
</dbReference>
<dbReference type="PANTHER" id="PTHR13803">
    <property type="entry name" value="SEC24-RELATED PROTEIN"/>
    <property type="match status" value="1"/>
</dbReference>
<feature type="compositionally biased region" description="Polar residues" evidence="1">
    <location>
        <begin position="26"/>
        <end position="38"/>
    </location>
</feature>
<comment type="caution">
    <text evidence="3">The sequence shown here is derived from an EMBL/GenBank/DDBJ whole genome shotgun (WGS) entry which is preliminary data.</text>
</comment>
<dbReference type="SMART" id="SM00327">
    <property type="entry name" value="VWA"/>
    <property type="match status" value="1"/>
</dbReference>
<dbReference type="InterPro" id="IPR002035">
    <property type="entry name" value="VWF_A"/>
</dbReference>
<feature type="domain" description="VWFA" evidence="2">
    <location>
        <begin position="209"/>
        <end position="446"/>
    </location>
</feature>
<evidence type="ECO:0000259" key="2">
    <source>
        <dbReference type="PROSITE" id="PS50234"/>
    </source>
</evidence>
<evidence type="ECO:0000313" key="4">
    <source>
        <dbReference type="Proteomes" id="UP001166052"/>
    </source>
</evidence>
<dbReference type="Proteomes" id="UP001166052">
    <property type="component" value="Unassembled WGS sequence"/>
</dbReference>
<feature type="non-terminal residue" evidence="3">
    <location>
        <position position="1"/>
    </location>
</feature>
<dbReference type="InterPro" id="IPR036174">
    <property type="entry name" value="Znf_Sec23_Sec24_sf"/>
</dbReference>
<name>A0ABS2YWP3_POLSE</name>
<dbReference type="InterPro" id="IPR050550">
    <property type="entry name" value="SEC23_SEC24_subfamily"/>
</dbReference>
<dbReference type="InterPro" id="IPR006896">
    <property type="entry name" value="Sec23/24_trunk_dom"/>
</dbReference>
<evidence type="ECO:0000256" key="1">
    <source>
        <dbReference type="SAM" id="MobiDB-lite"/>
    </source>
</evidence>
<gene>
    <name evidence="3" type="primary">Cpras1_0</name>
    <name evidence="3" type="ORF">GTO92_0019681</name>
</gene>
<reference evidence="3" key="1">
    <citation type="journal article" date="2021" name="Cell">
        <title>Tracing the genetic footprints of vertebrate landing in non-teleost ray-finned fishes.</title>
        <authorList>
            <person name="Bi X."/>
            <person name="Wang K."/>
            <person name="Yang L."/>
            <person name="Pan H."/>
            <person name="Jiang H."/>
            <person name="Wei Q."/>
            <person name="Fang M."/>
            <person name="Yu H."/>
            <person name="Zhu C."/>
            <person name="Cai Y."/>
            <person name="He Y."/>
            <person name="Gan X."/>
            <person name="Zeng H."/>
            <person name="Yu D."/>
            <person name="Zhu Y."/>
            <person name="Jiang H."/>
            <person name="Qiu Q."/>
            <person name="Yang H."/>
            <person name="Zhang Y.E."/>
            <person name="Wang W."/>
            <person name="Zhu M."/>
            <person name="He S."/>
            <person name="Zhang G."/>
        </authorList>
    </citation>
    <scope>NUCLEOTIDE SEQUENCE</scope>
    <source>
        <strain evidence="3">Bchr_001</strain>
    </source>
</reference>
<sequence>MEFACSHVVCNWQPSPQDRLLGRNDSAATSWGRSTSGSVHDYDNRIAVIPKRNDRLLADGSARPAIPPPLPPRQKNRHGPARSPQVDHKPSVSVPPPLPPRSNGGRSKSGLNANVNVFSVNMGKLADLKKSDVPIINDQPLCCTYCSAALSPFSTQCQQKGDVVWRCDFCYKHNQSSGRICGSPNTDVHDVIYLSEEEDGDYVNLDDLLIVFCVDISGSMCVTTKVDVSTKLVTPVHVSRLQSVQDAIQNSLSFLLKTYRHRRVALVTFNDKVTVYGDGMVTPLMLSEWGLMDYTFLKSQGENFTTPHCIAESVDNLRHKVQEMREYGPTALGPAALVSIALASRYSGSKVIICTDGLANIGLGYLNPKEEAPSETATYFYKSLAEEAVAKGVIVSVLTFEGTDCRLSELGQLADRTGGRVNIVNINNLSSEIQIILEDNVVATDVRATLFLPEGMYFRYEDHTDHKLLREIGNVTDDLEVTFEFGIKESSLEAIAKREKVPFQLLLSYKTRDLQRATRIITMEKNVILTSFLTEDNLNMEVLKVHFAQLSARLTMQGRVKEAQQQVLAQQELLRTIGRQNPINTEDDIYENWMRTMAVICNDLTKTTENQSSSEDMKEDNNSAFKVLSDEVANVVYHLKRAKSIVMKKSVH</sequence>
<dbReference type="Pfam" id="PF04811">
    <property type="entry name" value="Sec23_trunk"/>
    <property type="match status" value="1"/>
</dbReference>
<protein>
    <submittedName>
        <fullName evidence="3">CPAS1 protein</fullName>
    </submittedName>
</protein>
<accession>A0ABS2YWP3</accession>
<feature type="region of interest" description="Disordered" evidence="1">
    <location>
        <begin position="53"/>
        <end position="110"/>
    </location>
</feature>
<feature type="non-terminal residue" evidence="3">
    <location>
        <position position="652"/>
    </location>
</feature>
<keyword evidence="4" id="KW-1185">Reference proteome</keyword>
<dbReference type="InterPro" id="IPR036465">
    <property type="entry name" value="vWFA_dom_sf"/>
</dbReference>
<organism evidence="3 4">
    <name type="scientific">Polypterus senegalus</name>
    <name type="common">Senegal bichir</name>
    <dbReference type="NCBI Taxonomy" id="55291"/>
    <lineage>
        <taxon>Eukaryota</taxon>
        <taxon>Metazoa</taxon>
        <taxon>Chordata</taxon>
        <taxon>Craniata</taxon>
        <taxon>Vertebrata</taxon>
        <taxon>Euteleostomi</taxon>
        <taxon>Actinopterygii</taxon>
        <taxon>Polypteriformes</taxon>
        <taxon>Polypteridae</taxon>
        <taxon>Polypterus</taxon>
    </lineage>
</organism>
<evidence type="ECO:0000313" key="3">
    <source>
        <dbReference type="EMBL" id="MBN3291010.1"/>
    </source>
</evidence>
<proteinExistence type="predicted"/>
<feature type="region of interest" description="Disordered" evidence="1">
    <location>
        <begin position="15"/>
        <end position="39"/>
    </location>
</feature>
<dbReference type="SUPFAM" id="SSF53300">
    <property type="entry name" value="vWA-like"/>
    <property type="match status" value="1"/>
</dbReference>